<organism evidence="1 2">
    <name type="scientific">Portunus trituberculatus</name>
    <name type="common">Swimming crab</name>
    <name type="synonym">Neptunus trituberculatus</name>
    <dbReference type="NCBI Taxonomy" id="210409"/>
    <lineage>
        <taxon>Eukaryota</taxon>
        <taxon>Metazoa</taxon>
        <taxon>Ecdysozoa</taxon>
        <taxon>Arthropoda</taxon>
        <taxon>Crustacea</taxon>
        <taxon>Multicrustacea</taxon>
        <taxon>Malacostraca</taxon>
        <taxon>Eumalacostraca</taxon>
        <taxon>Eucarida</taxon>
        <taxon>Decapoda</taxon>
        <taxon>Pleocyemata</taxon>
        <taxon>Brachyura</taxon>
        <taxon>Eubrachyura</taxon>
        <taxon>Portunoidea</taxon>
        <taxon>Portunidae</taxon>
        <taxon>Portuninae</taxon>
        <taxon>Portunus</taxon>
    </lineage>
</organism>
<accession>A0A5B7GJD4</accession>
<dbReference type="OrthoDB" id="5956066at2759"/>
<gene>
    <name evidence="1" type="ORF">E2C01_051673</name>
</gene>
<evidence type="ECO:0000313" key="1">
    <source>
        <dbReference type="EMBL" id="MPC57686.1"/>
    </source>
</evidence>
<dbReference type="Proteomes" id="UP000324222">
    <property type="component" value="Unassembled WGS sequence"/>
</dbReference>
<keyword evidence="2" id="KW-1185">Reference proteome</keyword>
<evidence type="ECO:0000313" key="2">
    <source>
        <dbReference type="Proteomes" id="UP000324222"/>
    </source>
</evidence>
<comment type="caution">
    <text evidence="1">The sequence shown here is derived from an EMBL/GenBank/DDBJ whole genome shotgun (WGS) entry which is preliminary data.</text>
</comment>
<protein>
    <submittedName>
        <fullName evidence="1">Uncharacterized protein</fullName>
    </submittedName>
</protein>
<sequence length="937" mass="107197">MNSDVSIFNIKVEGELVGFTEGKSLLIEASVSEDDPNVFIANLTIRHGTRQLHQVSAHVTLRKKSLKIKFKIESVDPRLTTMFILHLENNNERRYLSVEISNFFIPDTYIHIENNKNWRKTQEIKFTSSECRFVLTSEISKKYGHLGLEMKYFSLKFHGSTRYDLSKEYSLEADIGTSWDMLQDLSVKMQLPSDENTQLLKIHLRGKDDQQSRVDIHCYPDPVMKWSMWVAILTPMSGFEKFQLMTPQFNYQDHIFRALVEYPGGKVGSILTNRLTDDIWNSNIQISLYLPFEKYEIISLKLVNNDSLVSGKGCYAAEMRVGTVGISVSMIDLSMNHFYNYEFLVRLNEWSIKANWGFISRKENFRTKLYINFVPKDILGIQFFSTQLRYDKYEEFYFIAKSDSKDLLKGHWSWGEAKIFSLTTPRIAPGHLVFHLELGPIVQDCQVETSLSPLLGGSGLPYGFHVQHRQLEAGHHISVFGLAAQTSFYLQGTHHMTSKLLNESLTIKVNEKHVGYNMCLQKHPGMFTSTYTGGMALMLPVHSVYFNTSVISAIRAIDFSSKLTWGKNNSSRQPLNLKMKYDDYSIFNKGRQYLSAVLSHPDMKDITLEANITRTHNSSLFGSAQLVDGNSPEMKMVATMEVEPLSYDRRQTMNLRFSQPASNFTMLMDAQLRQDPFIETLCKLSYYSLTSQTWHRVNLSASLESQGSERAFTVAVVAPEKKWGHTWRGVLDSRQEEASLSLEGSSLEQGDTWKLNSVIKRHMPELVMHLSVGNEEEVYEEGRVRLGLHSPVEAGAVLDHLRFSEWHQDAALGLRLTSPHVLQAFLEFDPSLDYKDEAFVTRLISPVHKVLHSWKNDVTSTVLDVSQWIISEAPTLSQVFVNKQVLQTVWKSEVNSFLDFLTEAERVVSQVSGQTSSFWREVVIPGIQEGFTYISNM</sequence>
<dbReference type="EMBL" id="VSRR010014996">
    <property type="protein sequence ID" value="MPC57686.1"/>
    <property type="molecule type" value="Genomic_DNA"/>
</dbReference>
<proteinExistence type="predicted"/>
<dbReference type="AlphaFoldDB" id="A0A5B7GJD4"/>
<name>A0A5B7GJD4_PORTR</name>
<reference evidence="1 2" key="1">
    <citation type="submission" date="2019-05" db="EMBL/GenBank/DDBJ databases">
        <title>Another draft genome of Portunus trituberculatus and its Hox gene families provides insights of decapod evolution.</title>
        <authorList>
            <person name="Jeong J.-H."/>
            <person name="Song I."/>
            <person name="Kim S."/>
            <person name="Choi T."/>
            <person name="Kim D."/>
            <person name="Ryu S."/>
            <person name="Kim W."/>
        </authorList>
    </citation>
    <scope>NUCLEOTIDE SEQUENCE [LARGE SCALE GENOMIC DNA]</scope>
    <source>
        <tissue evidence="1">Muscle</tissue>
    </source>
</reference>